<gene>
    <name evidence="1" type="ORF">GTP23_06770</name>
</gene>
<sequence>MPEQITIRSAVTHLSGWQRTSAFIKLGLRATYNWRISKAWLILINSHPLLRELSQRKPRLILKVYRPYLSLALPAVQRLEALRDHYCFVLASGLGPLTLLAARRPAILANTLGKSGSQLQLRLAAVDPMEREGELVIQLYKDSELICSCAFSFIAGEHGMVLAIGCLQGPKVPHGRQLVRTTTRELHGLRPKTLLVRLLAHLGHHQRCAGVRLVGNKNRVVLAALKKGKVHADYDALWRELQAYPRLDGDFELACEQIQAPCLITIPSKKRAEVRRRHEMLETLARTVCGVITRSSA</sequence>
<organism evidence="1 2">
    <name type="scientific">Duganella fentianensis</name>
    <dbReference type="NCBI Taxonomy" id="2692177"/>
    <lineage>
        <taxon>Bacteria</taxon>
        <taxon>Pseudomonadati</taxon>
        <taxon>Pseudomonadota</taxon>
        <taxon>Betaproteobacteria</taxon>
        <taxon>Burkholderiales</taxon>
        <taxon>Oxalobacteraceae</taxon>
        <taxon>Telluria group</taxon>
        <taxon>Duganella</taxon>
    </lineage>
</organism>
<proteinExistence type="predicted"/>
<dbReference type="PANTHER" id="PTHR38785:SF1">
    <property type="entry name" value="HOMOLOG OF VIRK"/>
    <property type="match status" value="1"/>
</dbReference>
<dbReference type="AlphaFoldDB" id="A0A845HZ01"/>
<accession>A0A845HZ01</accession>
<comment type="caution">
    <text evidence="1">The sequence shown here is derived from an EMBL/GenBank/DDBJ whole genome shotgun (WGS) entry which is preliminary data.</text>
</comment>
<dbReference type="PANTHER" id="PTHR38785">
    <property type="entry name" value="HOMOLOG OF VIRK"/>
    <property type="match status" value="1"/>
</dbReference>
<dbReference type="Proteomes" id="UP000444316">
    <property type="component" value="Unassembled WGS sequence"/>
</dbReference>
<keyword evidence="2" id="KW-1185">Reference proteome</keyword>
<dbReference type="GO" id="GO:0006974">
    <property type="term" value="P:DNA damage response"/>
    <property type="evidence" value="ECO:0007669"/>
    <property type="project" value="TreeGrafter"/>
</dbReference>
<dbReference type="RefSeq" id="WP_161034375.1">
    <property type="nucleotide sequence ID" value="NZ_WWCL01000001.1"/>
</dbReference>
<reference evidence="1" key="1">
    <citation type="submission" date="2019-12" db="EMBL/GenBank/DDBJ databases">
        <title>Novel species isolated from a subtropical stream in China.</title>
        <authorList>
            <person name="Lu H."/>
        </authorList>
    </citation>
    <scope>NUCLEOTIDE SEQUENCE [LARGE SCALE GENOMIC DNA]</scope>
    <source>
        <strain evidence="1">FT93W</strain>
    </source>
</reference>
<protein>
    <submittedName>
        <fullName evidence="1">DUF535 domain-containing protein</fullName>
    </submittedName>
</protein>
<dbReference type="EMBL" id="WWCL01000001">
    <property type="protein sequence ID" value="MYN44775.1"/>
    <property type="molecule type" value="Genomic_DNA"/>
</dbReference>
<evidence type="ECO:0000313" key="1">
    <source>
        <dbReference type="EMBL" id="MYN44775.1"/>
    </source>
</evidence>
<dbReference type="Pfam" id="PF04393">
    <property type="entry name" value="DUF535"/>
    <property type="match status" value="1"/>
</dbReference>
<dbReference type="InterPro" id="IPR007488">
    <property type="entry name" value="DUF535"/>
</dbReference>
<evidence type="ECO:0000313" key="2">
    <source>
        <dbReference type="Proteomes" id="UP000444316"/>
    </source>
</evidence>
<name>A0A845HZ01_9BURK</name>